<evidence type="ECO:0000313" key="4">
    <source>
        <dbReference type="Proteomes" id="UP000064912"/>
    </source>
</evidence>
<name>A0A0D6B353_RHOSU</name>
<dbReference type="PATRIC" id="fig|35806.4.peg.2513"/>
<evidence type="ECO:0000313" key="3">
    <source>
        <dbReference type="EMBL" id="BAQ69588.1"/>
    </source>
</evidence>
<organism evidence="3 4">
    <name type="scientific">Rhodovulum sulfidophilum</name>
    <name type="common">Rhodobacter sulfidophilus</name>
    <dbReference type="NCBI Taxonomy" id="35806"/>
    <lineage>
        <taxon>Bacteria</taxon>
        <taxon>Pseudomonadati</taxon>
        <taxon>Pseudomonadota</taxon>
        <taxon>Alphaproteobacteria</taxon>
        <taxon>Rhodobacterales</taxon>
        <taxon>Paracoccaceae</taxon>
        <taxon>Rhodovulum</taxon>
    </lineage>
</organism>
<keyword evidence="1" id="KW-0472">Membrane</keyword>
<reference evidence="3 4" key="1">
    <citation type="submission" date="2015-02" db="EMBL/GenBank/DDBJ databases">
        <title>Genome sequene of Rhodovulum sulfidophilum DSM 2351.</title>
        <authorList>
            <person name="Nagao N."/>
        </authorList>
    </citation>
    <scope>NUCLEOTIDE SEQUENCE [LARGE SCALE GENOMIC DNA]</scope>
    <source>
        <strain evidence="3 4">DSM 2351</strain>
    </source>
</reference>
<evidence type="ECO:0008006" key="5">
    <source>
        <dbReference type="Google" id="ProtNLM"/>
    </source>
</evidence>
<keyword evidence="1" id="KW-0812">Transmembrane</keyword>
<feature type="chain" id="PRO_5002301152" description="VPLPA-CTERM sorting domain-containing protein" evidence="2">
    <location>
        <begin position="23"/>
        <end position="171"/>
    </location>
</feature>
<keyword evidence="1" id="KW-1133">Transmembrane helix</keyword>
<dbReference type="EMBL" id="AP014800">
    <property type="protein sequence ID" value="BAQ69588.1"/>
    <property type="molecule type" value="Genomic_DNA"/>
</dbReference>
<feature type="transmembrane region" description="Helical" evidence="1">
    <location>
        <begin position="144"/>
        <end position="163"/>
    </location>
</feature>
<dbReference type="Proteomes" id="UP000064912">
    <property type="component" value="Chromosome"/>
</dbReference>
<sequence length="171" mass="18081">MKRVLAAAALAATFAFGGAASAATIVLDGSKEIRLTLNDVSDLALSFSLDDAAAGYTNWGGYIKWSTREDGRQDWDGRSHTCLECGYEGGGWNLSHWVNKTSTDLKLDFGKTLKTVYVWIRPTYGKGSVSYEDGSAGAPDIAPVPLPAGGLLLVSALGAALLLRKRGRKAA</sequence>
<protein>
    <recommendedName>
        <fullName evidence="5">VPLPA-CTERM sorting domain-containing protein</fullName>
    </recommendedName>
</protein>
<evidence type="ECO:0000256" key="1">
    <source>
        <dbReference type="SAM" id="Phobius"/>
    </source>
</evidence>
<dbReference type="KEGG" id="rsu:NHU_02437"/>
<feature type="signal peptide" evidence="2">
    <location>
        <begin position="1"/>
        <end position="22"/>
    </location>
</feature>
<gene>
    <name evidence="3" type="ORF">NHU_02437</name>
</gene>
<evidence type="ECO:0000256" key="2">
    <source>
        <dbReference type="SAM" id="SignalP"/>
    </source>
</evidence>
<accession>A0A0D6B353</accession>
<proteinExistence type="predicted"/>
<dbReference type="AlphaFoldDB" id="A0A0D6B353"/>
<keyword evidence="2" id="KW-0732">Signal</keyword>